<organism evidence="1 2">
    <name type="scientific">Duganella vulcania</name>
    <dbReference type="NCBI Taxonomy" id="2692166"/>
    <lineage>
        <taxon>Bacteria</taxon>
        <taxon>Pseudomonadati</taxon>
        <taxon>Pseudomonadota</taxon>
        <taxon>Betaproteobacteria</taxon>
        <taxon>Burkholderiales</taxon>
        <taxon>Oxalobacteraceae</taxon>
        <taxon>Telluria group</taxon>
        <taxon>Duganella</taxon>
    </lineage>
</organism>
<protein>
    <submittedName>
        <fullName evidence="1">Uncharacterized protein</fullName>
    </submittedName>
</protein>
<reference evidence="1" key="1">
    <citation type="submission" date="2019-12" db="EMBL/GenBank/DDBJ databases">
        <title>Novel species isolated from a subtropical stream in China.</title>
        <authorList>
            <person name="Lu H."/>
        </authorList>
    </citation>
    <scope>NUCLEOTIDE SEQUENCE [LARGE SCALE GENOMIC DNA]</scope>
    <source>
        <strain evidence="1">FT81W</strain>
    </source>
</reference>
<dbReference type="RefSeq" id="WP_161082075.1">
    <property type="nucleotide sequence ID" value="NZ_WWCX01000001.1"/>
</dbReference>
<accession>A0A845GFU3</accession>
<dbReference type="AlphaFoldDB" id="A0A845GFU3"/>
<name>A0A845GFU3_9BURK</name>
<proteinExistence type="predicted"/>
<dbReference type="EMBL" id="WWCX01000001">
    <property type="protein sequence ID" value="MYM92821.1"/>
    <property type="molecule type" value="Genomic_DNA"/>
</dbReference>
<sequence>MYEEDQSAVHAGNYYRWGSRRLLSKLTALGLEVPSAALEVVPHNQFFEVLSGYTKLDHALMDWFGKRDYTQAQALIHYRPAPQEWFLIRELIEDNWRRSVGCETLFASLNDAIACVVADCDSNVQRLESVRKEGGSICVKINGVDTCKIERVLPQPFDVSVRDRVRSAIKGVREHDTLGLLRRAQRLPGFSNLNFSAHFRATSHREDSCLLFGFPTNWAVAMRSALKQVGIQVRQSQAQELVAVFFGASNWHQLVKHQDCINAGNHPIAVDVDADHGKQQRFYWTAEEAFFAVGGVLHSYPEPLVVTDFSLNLFKSQIAVAACSRHEYDAKEFYEKVFCASRVASRQTDYHAAADHSTDGQIEAAQRIVESLVHNDSAHSVSALLYDDVGPKGLLTGLLAREGLPANNLVYIGEHAVAVFLVPEPNGSALLASQVRIYRIEEQGPVKVAEVAMYKAEITVKQDPDEHLLIISPDYGNGSAPAIEIRFKDLAQARALFALTHAKNRFMHTVPEGMAIDHDDGHHIVATS</sequence>
<gene>
    <name evidence="1" type="ORF">GTP90_02970</name>
</gene>
<evidence type="ECO:0000313" key="1">
    <source>
        <dbReference type="EMBL" id="MYM92821.1"/>
    </source>
</evidence>
<comment type="caution">
    <text evidence="1">The sequence shown here is derived from an EMBL/GenBank/DDBJ whole genome shotgun (WGS) entry which is preliminary data.</text>
</comment>
<evidence type="ECO:0000313" key="2">
    <source>
        <dbReference type="Proteomes" id="UP000447355"/>
    </source>
</evidence>
<dbReference type="Proteomes" id="UP000447355">
    <property type="component" value="Unassembled WGS sequence"/>
</dbReference>